<reference evidence="2 3" key="1">
    <citation type="journal article" date="2012" name="J. Bacteriol.">
        <title>Genome sequences of type strains of seven species of the marine bacterium Pseudoalteromonas.</title>
        <authorList>
            <person name="Xie B.B."/>
            <person name="Shu Y.L."/>
            <person name="Qin Q.L."/>
            <person name="Rong J.C."/>
            <person name="Zhang X.Y."/>
            <person name="Chen X.L."/>
            <person name="Shi M."/>
            <person name="He H.L."/>
            <person name="Zhou B.C."/>
            <person name="Zhang Y.Z."/>
        </authorList>
    </citation>
    <scope>NUCLEOTIDE SEQUENCE [LARGE SCALE GENOMIC DNA]</scope>
    <source>
        <strain evidence="2 3">A 37-1-2</strain>
    </source>
</reference>
<dbReference type="Pfam" id="PF03923">
    <property type="entry name" value="Lipoprotein_16"/>
    <property type="match status" value="1"/>
</dbReference>
<proteinExistence type="predicted"/>
<dbReference type="InterPro" id="IPR005619">
    <property type="entry name" value="Uncharacterised_YajG"/>
</dbReference>
<protein>
    <submittedName>
        <fullName evidence="2">Putative lipoprotein</fullName>
    </submittedName>
</protein>
<dbReference type="RefSeq" id="WP_010555195.1">
    <property type="nucleotide sequence ID" value="NZ_CP011025.1"/>
</dbReference>
<dbReference type="EMBL" id="CP011025">
    <property type="protein sequence ID" value="ATC87422.1"/>
    <property type="molecule type" value="Genomic_DNA"/>
</dbReference>
<feature type="chain" id="PRO_5013171692" evidence="1">
    <location>
        <begin position="21"/>
        <end position="186"/>
    </location>
</feature>
<organism evidence="2 3">
    <name type="scientific">Pseudoalteromonas arctica A 37-1-2</name>
    <dbReference type="NCBI Taxonomy" id="1117313"/>
    <lineage>
        <taxon>Bacteria</taxon>
        <taxon>Pseudomonadati</taxon>
        <taxon>Pseudomonadota</taxon>
        <taxon>Gammaproteobacteria</taxon>
        <taxon>Alteromonadales</taxon>
        <taxon>Pseudoalteromonadaceae</taxon>
        <taxon>Pseudoalteromonas</taxon>
    </lineage>
</organism>
<dbReference type="OrthoDB" id="6311972at2"/>
<gene>
    <name evidence="2" type="primary">yajG</name>
    <name evidence="2" type="ORF">PARC_a2995</name>
</gene>
<evidence type="ECO:0000256" key="1">
    <source>
        <dbReference type="SAM" id="SignalP"/>
    </source>
</evidence>
<sequence length="186" mass="20079">MKLTNIIIGCCVLLILGGCANQPSQVILNPVYKSGQISTINSSLSTSVIDLRGDSSTLKLIESDKTKTFASQGLTESVKSVLDSALSRNGASISNLATVRFEVDIHALQAVVTEKLVSHISEAHIELGVRVIRASSNFSKVYRGSANLEGPFSHERVKIEGQLNKLTEQIITRIVSDPELIEFLEG</sequence>
<dbReference type="Proteomes" id="UP000016505">
    <property type="component" value="Chromosome I"/>
</dbReference>
<dbReference type="PROSITE" id="PS51257">
    <property type="entry name" value="PROKAR_LIPOPROTEIN"/>
    <property type="match status" value="1"/>
</dbReference>
<accession>A0A290S5T0</accession>
<evidence type="ECO:0000313" key="3">
    <source>
        <dbReference type="Proteomes" id="UP000016505"/>
    </source>
</evidence>
<dbReference type="AlphaFoldDB" id="A0A290S5T0"/>
<evidence type="ECO:0000313" key="2">
    <source>
        <dbReference type="EMBL" id="ATC87422.1"/>
    </source>
</evidence>
<dbReference type="KEGG" id="part:PARC_a2995"/>
<name>A0A290S5T0_9GAMM</name>
<keyword evidence="1" id="KW-0732">Signal</keyword>
<feature type="signal peptide" evidence="1">
    <location>
        <begin position="1"/>
        <end position="20"/>
    </location>
</feature>
<keyword evidence="2" id="KW-0449">Lipoprotein</keyword>